<sequence>MQGRTGLLTLLREYSWDREGWFAPLEAALEGVTAREAAWQPPGGGNTIWQTLRHLNFWNEFMWHRITGTPGGPAMTANEETFGPAAGPEAEDAWQAEVARARDLARRLREAVANLSEDDLEKPLQDMGTVAESLAAWVMHDTYHTGQIVLIRKMQGSWPATR</sequence>
<dbReference type="SUPFAM" id="SSF109854">
    <property type="entry name" value="DinB/YfiT-like putative metalloenzymes"/>
    <property type="match status" value="1"/>
</dbReference>
<dbReference type="InterPro" id="IPR034660">
    <property type="entry name" value="DinB/YfiT-like"/>
</dbReference>
<feature type="coiled-coil region" evidence="1">
    <location>
        <begin position="91"/>
        <end position="118"/>
    </location>
</feature>
<evidence type="ECO:0000313" key="4">
    <source>
        <dbReference type="Proteomes" id="UP001519289"/>
    </source>
</evidence>
<reference evidence="3 4" key="1">
    <citation type="submission" date="2021-03" db="EMBL/GenBank/DDBJ databases">
        <title>Genomic Encyclopedia of Type Strains, Phase IV (KMG-IV): sequencing the most valuable type-strain genomes for metagenomic binning, comparative biology and taxonomic classification.</title>
        <authorList>
            <person name="Goeker M."/>
        </authorList>
    </citation>
    <scope>NUCLEOTIDE SEQUENCE [LARGE SCALE GENOMIC DNA]</scope>
    <source>
        <strain evidence="3 4">DSM 27138</strain>
    </source>
</reference>
<evidence type="ECO:0000259" key="2">
    <source>
        <dbReference type="Pfam" id="PF12867"/>
    </source>
</evidence>
<feature type="domain" description="DinB-like" evidence="2">
    <location>
        <begin position="25"/>
        <end position="148"/>
    </location>
</feature>
<dbReference type="Pfam" id="PF12867">
    <property type="entry name" value="DinB_2"/>
    <property type="match status" value="1"/>
</dbReference>
<dbReference type="InterPro" id="IPR024775">
    <property type="entry name" value="DinB-like"/>
</dbReference>
<protein>
    <submittedName>
        <fullName evidence="3">Damage-inducible protein DinB</fullName>
    </submittedName>
</protein>
<dbReference type="Gene3D" id="1.20.120.450">
    <property type="entry name" value="dinb family like domain"/>
    <property type="match status" value="1"/>
</dbReference>
<gene>
    <name evidence="3" type="ORF">J2Z79_001334</name>
</gene>
<accession>A0ABS4JQY3</accession>
<proteinExistence type="predicted"/>
<keyword evidence="1" id="KW-0175">Coiled coil</keyword>
<dbReference type="EMBL" id="JAGGLG010000008">
    <property type="protein sequence ID" value="MBP2017948.1"/>
    <property type="molecule type" value="Genomic_DNA"/>
</dbReference>
<evidence type="ECO:0000256" key="1">
    <source>
        <dbReference type="SAM" id="Coils"/>
    </source>
</evidence>
<organism evidence="3 4">
    <name type="scientific">Symbiobacterium terraclitae</name>
    <dbReference type="NCBI Taxonomy" id="557451"/>
    <lineage>
        <taxon>Bacteria</taxon>
        <taxon>Bacillati</taxon>
        <taxon>Bacillota</taxon>
        <taxon>Clostridia</taxon>
        <taxon>Eubacteriales</taxon>
        <taxon>Symbiobacteriaceae</taxon>
        <taxon>Symbiobacterium</taxon>
    </lineage>
</organism>
<evidence type="ECO:0000313" key="3">
    <source>
        <dbReference type="EMBL" id="MBP2017948.1"/>
    </source>
</evidence>
<dbReference type="RefSeq" id="WP_209466088.1">
    <property type="nucleotide sequence ID" value="NZ_JAGGLG010000008.1"/>
</dbReference>
<comment type="caution">
    <text evidence="3">The sequence shown here is derived from an EMBL/GenBank/DDBJ whole genome shotgun (WGS) entry which is preliminary data.</text>
</comment>
<keyword evidence="4" id="KW-1185">Reference proteome</keyword>
<name>A0ABS4JQY3_9FIRM</name>
<dbReference type="Proteomes" id="UP001519289">
    <property type="component" value="Unassembled WGS sequence"/>
</dbReference>